<accession>A0AAU6SGL7</accession>
<evidence type="ECO:0008006" key="2">
    <source>
        <dbReference type="Google" id="ProtNLM"/>
    </source>
</evidence>
<protein>
    <recommendedName>
        <fullName evidence="2">DUF222 domain-containing protein</fullName>
    </recommendedName>
</protein>
<gene>
    <name evidence="1" type="ORF">MRBLWS13_003775</name>
</gene>
<dbReference type="EMBL" id="CP151632">
    <property type="protein sequence ID" value="WZO36059.1"/>
    <property type="molecule type" value="Genomic_DNA"/>
</dbReference>
<reference evidence="1" key="1">
    <citation type="submission" date="2024-04" db="EMBL/GenBank/DDBJ databases">
        <authorList>
            <person name="Roder T."/>
            <person name="Oberhansli S."/>
            <person name="Kreuzer M."/>
        </authorList>
    </citation>
    <scope>NUCLEOTIDE SEQUENCE</scope>
    <source>
        <strain evidence="1">LWS13-1.2</strain>
    </source>
</reference>
<organism evidence="1">
    <name type="scientific">Microbacterium sp. LWS13-1.2</name>
    <dbReference type="NCBI Taxonomy" id="3135264"/>
    <lineage>
        <taxon>Bacteria</taxon>
        <taxon>Bacillati</taxon>
        <taxon>Actinomycetota</taxon>
        <taxon>Actinomycetes</taxon>
        <taxon>Micrococcales</taxon>
        <taxon>Microbacteriaceae</taxon>
        <taxon>Microbacterium</taxon>
    </lineage>
</organism>
<proteinExistence type="predicted"/>
<sequence>MTTITDHPSHWPEAVVDTYDGTLDLLPELAGPAFASLVEACELLATAYALDEVATAAGHTSTGSMGQVVLHPAVTEARLVRTAAASILSKLVPPTSRAQRMARGRHGGTR</sequence>
<dbReference type="AlphaFoldDB" id="A0AAU6SGL7"/>
<dbReference type="RefSeq" id="WP_349426860.1">
    <property type="nucleotide sequence ID" value="NZ_CP151632.1"/>
</dbReference>
<name>A0AAU6SGL7_9MICO</name>
<evidence type="ECO:0000313" key="1">
    <source>
        <dbReference type="EMBL" id="WZO36059.1"/>
    </source>
</evidence>